<keyword evidence="2" id="KW-1185">Reference proteome</keyword>
<sequence>MKTIYSILYVTLNASLNERVSMGLLMSNGEQHVFDFSSEKLLAIKGIINPNGYQLVKAYFKNISRSINNDSISNEHLFNNLSSKRNWISEGYISYLSKYSNNLIQFSEAKVIDIELNHSNFNKLFEKYIFNRGEEPLTEKRESVLKKVKRRLYPKIDTRVNLDQPLDSSHFENLFTPLEVNFIGINGVTVTGQTLDFEKKHYNLENDIARFVSLTKAIELKEQKRGQYYVIGREPIVENKRNHGLWEQIRDAEFLEFIDVDEVGLVEEYMVKNDVKPYFVQEQ</sequence>
<comment type="caution">
    <text evidence="1">The sequence shown here is derived from an EMBL/GenBank/DDBJ whole genome shotgun (WGS) entry which is preliminary data.</text>
</comment>
<proteinExistence type="predicted"/>
<accession>A0ABV5C9Q9</accession>
<dbReference type="Proteomes" id="UP001580928">
    <property type="component" value="Unassembled WGS sequence"/>
</dbReference>
<gene>
    <name evidence="1" type="ORF">WKR92_00445</name>
</gene>
<dbReference type="EMBL" id="JBBVGT010000001">
    <property type="protein sequence ID" value="MFB5944289.1"/>
    <property type="molecule type" value="Genomic_DNA"/>
</dbReference>
<evidence type="ECO:0000313" key="1">
    <source>
        <dbReference type="EMBL" id="MFB5944289.1"/>
    </source>
</evidence>
<reference evidence="1 2" key="1">
    <citation type="submission" date="2024-04" db="EMBL/GenBank/DDBJ databases">
        <title>Albibacterium profundi sp. nov., isolated from sediment of the Challenger Deep of Mariana Trench.</title>
        <authorList>
            <person name="Wang Y."/>
        </authorList>
    </citation>
    <scope>NUCLEOTIDE SEQUENCE [LARGE SCALE GENOMIC DNA]</scope>
    <source>
        <strain evidence="1 2">RHL897</strain>
    </source>
</reference>
<dbReference type="RefSeq" id="WP_375555873.1">
    <property type="nucleotide sequence ID" value="NZ_JBBVGT010000001.1"/>
</dbReference>
<evidence type="ECO:0000313" key="2">
    <source>
        <dbReference type="Proteomes" id="UP001580928"/>
    </source>
</evidence>
<name>A0ABV5C9Q9_9SPHI</name>
<protein>
    <submittedName>
        <fullName evidence="1">Uncharacterized protein</fullName>
    </submittedName>
</protein>
<organism evidence="1 2">
    <name type="scientific">Albibacterium profundi</name>
    <dbReference type="NCBI Taxonomy" id="3134906"/>
    <lineage>
        <taxon>Bacteria</taxon>
        <taxon>Pseudomonadati</taxon>
        <taxon>Bacteroidota</taxon>
        <taxon>Sphingobacteriia</taxon>
        <taxon>Sphingobacteriales</taxon>
        <taxon>Sphingobacteriaceae</taxon>
        <taxon>Albibacterium</taxon>
    </lineage>
</organism>